<proteinExistence type="predicted"/>
<evidence type="ECO:0000313" key="6">
    <source>
        <dbReference type="EMBL" id="KAK6929108.1"/>
    </source>
</evidence>
<keyword evidence="3 6" id="KW-0347">Helicase</keyword>
<name>A0AAN8V652_9MAGN</name>
<keyword evidence="2" id="KW-0378">Hydrolase</keyword>
<feature type="compositionally biased region" description="Low complexity" evidence="5">
    <location>
        <begin position="24"/>
        <end position="36"/>
    </location>
</feature>
<evidence type="ECO:0000256" key="1">
    <source>
        <dbReference type="ARBA" id="ARBA00022741"/>
    </source>
</evidence>
<dbReference type="Gene3D" id="3.40.50.300">
    <property type="entry name" value="P-loop containing nucleotide triphosphate hydrolases"/>
    <property type="match status" value="2"/>
</dbReference>
<keyword evidence="4" id="KW-0067">ATP-binding</keyword>
<reference evidence="6 7" key="1">
    <citation type="submission" date="2023-12" db="EMBL/GenBank/DDBJ databases">
        <title>A high-quality genome assembly for Dillenia turbinata (Dilleniales).</title>
        <authorList>
            <person name="Chanderbali A."/>
        </authorList>
    </citation>
    <scope>NUCLEOTIDE SEQUENCE [LARGE SCALE GENOMIC DNA]</scope>
    <source>
        <strain evidence="6">LSX21</strain>
        <tissue evidence="6">Leaf</tissue>
    </source>
</reference>
<comment type="caution">
    <text evidence="6">The sequence shown here is derived from an EMBL/GenBank/DDBJ whole genome shotgun (WGS) entry which is preliminary data.</text>
</comment>
<organism evidence="6 7">
    <name type="scientific">Dillenia turbinata</name>
    <dbReference type="NCBI Taxonomy" id="194707"/>
    <lineage>
        <taxon>Eukaryota</taxon>
        <taxon>Viridiplantae</taxon>
        <taxon>Streptophyta</taxon>
        <taxon>Embryophyta</taxon>
        <taxon>Tracheophyta</taxon>
        <taxon>Spermatophyta</taxon>
        <taxon>Magnoliopsida</taxon>
        <taxon>eudicotyledons</taxon>
        <taxon>Gunneridae</taxon>
        <taxon>Pentapetalae</taxon>
        <taxon>Dilleniales</taxon>
        <taxon>Dilleniaceae</taxon>
        <taxon>Dillenia</taxon>
    </lineage>
</organism>
<feature type="region of interest" description="Disordered" evidence="5">
    <location>
        <begin position="1"/>
        <end position="113"/>
    </location>
</feature>
<dbReference type="GO" id="GO:0005524">
    <property type="term" value="F:ATP binding"/>
    <property type="evidence" value="ECO:0007669"/>
    <property type="project" value="UniProtKB-KW"/>
</dbReference>
<dbReference type="InterPro" id="IPR027417">
    <property type="entry name" value="P-loop_NTPase"/>
</dbReference>
<feature type="compositionally biased region" description="Basic and acidic residues" evidence="5">
    <location>
        <begin position="88"/>
        <end position="102"/>
    </location>
</feature>
<gene>
    <name evidence="6" type="ORF">RJ641_005313</name>
</gene>
<keyword evidence="7" id="KW-1185">Reference proteome</keyword>
<evidence type="ECO:0000256" key="4">
    <source>
        <dbReference type="ARBA" id="ARBA00022840"/>
    </source>
</evidence>
<sequence length="557" mass="61480">MAKGDDAIIRKKNKENRKKKRNESSAVSARVAAIIATKKRRKSGKRGICEGKGMCFSLPTPDDPFNDRHGKKAKKDSHNQAIQKVSAAKRDKASKNEATEKDSLEEDEEEQEMKIVMESKNEKSQLPTSEPNEVKTKLIKKCGLLSAQHGKAHMDSDFPSKFLILCLSSIQNALLNERGHCENIKELFVSRWGIEFWKCYSANLKILETTGGCSNEEQIAWLVASAADTISRVEKEGLSIAYPFLLYIVPSQERASKVRSLCKPLKALGIHTVSLHSGAALDHQVHGLKSCEPEFLVSTPERLLELVTLKATDISGVSLLVVDGLETLCKDGQLDTVKSIRQLISASTNMVVFSESFGPASAQAVQNLALGSFCRLSLNNSVASQSAFISQSVHVCSSEEEKLSKVLEVLELVCIRSVPLKALSIVHNDCEDDKLIPILKVRGYHVSADSNHSNPEVESSETKQSISIIDMDHIENTDLAEVEFVILYNFVPTIDNYTQIITRMARHSIDSTLHSLFSKEDDAALAGPLVEVLEQCGQEVPQVLRSFCDSTSLMLEQ</sequence>
<dbReference type="EMBL" id="JBAMMX010000013">
    <property type="protein sequence ID" value="KAK6929108.1"/>
    <property type="molecule type" value="Genomic_DNA"/>
</dbReference>
<accession>A0AAN8V652</accession>
<dbReference type="GO" id="GO:0004386">
    <property type="term" value="F:helicase activity"/>
    <property type="evidence" value="ECO:0007669"/>
    <property type="project" value="UniProtKB-KW"/>
</dbReference>
<evidence type="ECO:0000313" key="7">
    <source>
        <dbReference type="Proteomes" id="UP001370490"/>
    </source>
</evidence>
<dbReference type="GO" id="GO:0016787">
    <property type="term" value="F:hydrolase activity"/>
    <property type="evidence" value="ECO:0007669"/>
    <property type="project" value="UniProtKB-KW"/>
</dbReference>
<dbReference type="AlphaFoldDB" id="A0AAN8V652"/>
<keyword evidence="1" id="KW-0547">Nucleotide-binding</keyword>
<dbReference type="Proteomes" id="UP001370490">
    <property type="component" value="Unassembled WGS sequence"/>
</dbReference>
<dbReference type="SUPFAM" id="SSF52540">
    <property type="entry name" value="P-loop containing nucleoside triphosphate hydrolases"/>
    <property type="match status" value="1"/>
</dbReference>
<evidence type="ECO:0000256" key="5">
    <source>
        <dbReference type="SAM" id="MobiDB-lite"/>
    </source>
</evidence>
<evidence type="ECO:0000256" key="3">
    <source>
        <dbReference type="ARBA" id="ARBA00022806"/>
    </source>
</evidence>
<protein>
    <submittedName>
        <fullName evidence="6">DEAD/DEAH box helicase domain</fullName>
    </submittedName>
</protein>
<feature type="compositionally biased region" description="Basic residues" evidence="5">
    <location>
        <begin position="10"/>
        <end position="21"/>
    </location>
</feature>
<evidence type="ECO:0000256" key="2">
    <source>
        <dbReference type="ARBA" id="ARBA00022801"/>
    </source>
</evidence>
<dbReference type="PANTHER" id="PTHR47960">
    <property type="entry name" value="DEAD-BOX ATP-DEPENDENT RNA HELICASE 50"/>
    <property type="match status" value="1"/>
</dbReference>